<accession>A0A561E3A1</accession>
<dbReference type="AlphaFoldDB" id="A0A561E3A1"/>
<reference evidence="1 2" key="1">
    <citation type="submission" date="2019-06" db="EMBL/GenBank/DDBJ databases">
        <title>Sequencing the genomes of 1000 actinobacteria strains.</title>
        <authorList>
            <person name="Klenk H.-P."/>
        </authorList>
    </citation>
    <scope>NUCLEOTIDE SEQUENCE [LARGE SCALE GENOMIC DNA]</scope>
    <source>
        <strain evidence="1 2">DSM 19560</strain>
    </source>
</reference>
<evidence type="ECO:0000313" key="2">
    <source>
        <dbReference type="Proteomes" id="UP000318297"/>
    </source>
</evidence>
<dbReference type="RefSeq" id="WP_145228820.1">
    <property type="nucleotide sequence ID" value="NZ_VIVQ01000002.1"/>
</dbReference>
<dbReference type="OrthoDB" id="3481501at2"/>
<evidence type="ECO:0008006" key="3">
    <source>
        <dbReference type="Google" id="ProtNLM"/>
    </source>
</evidence>
<name>A0A561E3A1_9MICO</name>
<organism evidence="1 2">
    <name type="scientific">Rudaeicoccus suwonensis</name>
    <dbReference type="NCBI Taxonomy" id="657409"/>
    <lineage>
        <taxon>Bacteria</taxon>
        <taxon>Bacillati</taxon>
        <taxon>Actinomycetota</taxon>
        <taxon>Actinomycetes</taxon>
        <taxon>Micrococcales</taxon>
        <taxon>Dermacoccaceae</taxon>
        <taxon>Rudaeicoccus</taxon>
    </lineage>
</organism>
<proteinExistence type="predicted"/>
<comment type="caution">
    <text evidence="1">The sequence shown here is derived from an EMBL/GenBank/DDBJ whole genome shotgun (WGS) entry which is preliminary data.</text>
</comment>
<sequence>MSARLLIWTNPSSPERAEEFDRWYDVVHLPQVLEVVDGVVGGARYASVADGQWRSLAVYDVDLPQPRDVVANLNGAIKSGALELSDVMSPKLQMKLVDELS</sequence>
<dbReference type="Proteomes" id="UP000318297">
    <property type="component" value="Unassembled WGS sequence"/>
</dbReference>
<protein>
    <recommendedName>
        <fullName evidence="3">EthD domain-containing protein</fullName>
    </recommendedName>
</protein>
<keyword evidence="2" id="KW-1185">Reference proteome</keyword>
<dbReference type="EMBL" id="VIVQ01000002">
    <property type="protein sequence ID" value="TWE10096.1"/>
    <property type="molecule type" value="Genomic_DNA"/>
</dbReference>
<gene>
    <name evidence="1" type="ORF">BKA23_2447</name>
</gene>
<evidence type="ECO:0000313" key="1">
    <source>
        <dbReference type="EMBL" id="TWE10096.1"/>
    </source>
</evidence>